<proteinExistence type="predicted"/>
<evidence type="ECO:0000313" key="2">
    <source>
        <dbReference type="EMBL" id="MBB6032096.1"/>
    </source>
</evidence>
<keyword evidence="3" id="KW-1185">Reference proteome</keyword>
<feature type="domain" description="AAA" evidence="1">
    <location>
        <begin position="7"/>
        <end position="174"/>
    </location>
</feature>
<dbReference type="InterPro" id="IPR025669">
    <property type="entry name" value="AAA_dom"/>
</dbReference>
<accession>A0ABR6P9B2</accession>
<dbReference type="RefSeq" id="WP_014486161.1">
    <property type="nucleotide sequence ID" value="NZ_JACHFA010000016.1"/>
</dbReference>
<reference evidence="2 3" key="1">
    <citation type="submission" date="2020-08" db="EMBL/GenBank/DDBJ databases">
        <title>Genomic Encyclopedia of Type Strains, Phase IV (KMG-IV): sequencing the most valuable type-strain genomes for metagenomic binning, comparative biology and taxonomic classification.</title>
        <authorList>
            <person name="Goeker M."/>
        </authorList>
    </citation>
    <scope>NUCLEOTIDE SEQUENCE [LARGE SCALE GENOMIC DNA]</scope>
    <source>
        <strain evidence="2 3">DSM 16813</strain>
    </source>
</reference>
<sequence>MDTKNPKIITIASIKGGVGKSTSAIIFATLLAQKYKVLLIDIDTQASTTSYFYKEITKQKINIVSKNIYRVLKEKLDINDAIVNIKDNLDLIPSYLSLHKFSSEFIPLKELRLKDNLFFLKQSYDYIVIDTNPSLDFTLSNALITSNCIIVPMTAEKWAVESLDLLEFYIKNLKIKIPIYVLITRFKKNNTHKELLKHVQSKKGFLGIVHERENLNKKITGNDEFDMTQDYINEYEEALSKFFNMYEKYIKKGCSQSEQS</sequence>
<dbReference type="InterPro" id="IPR027417">
    <property type="entry name" value="P-loop_NTPase"/>
</dbReference>
<dbReference type="Gene3D" id="3.40.50.300">
    <property type="entry name" value="P-loop containing nucleotide triphosphate hydrolases"/>
    <property type="match status" value="1"/>
</dbReference>
<organism evidence="2 3">
    <name type="scientific">Borreliella spielmanii</name>
    <dbReference type="NCBI Taxonomy" id="88916"/>
    <lineage>
        <taxon>Bacteria</taxon>
        <taxon>Pseudomonadati</taxon>
        <taxon>Spirochaetota</taxon>
        <taxon>Spirochaetia</taxon>
        <taxon>Spirochaetales</taxon>
        <taxon>Borreliaceae</taxon>
        <taxon>Borreliella</taxon>
    </lineage>
</organism>
<dbReference type="Proteomes" id="UP000566276">
    <property type="component" value="Unassembled WGS sequence"/>
</dbReference>
<dbReference type="CDD" id="cd02042">
    <property type="entry name" value="ParAB_family"/>
    <property type="match status" value="1"/>
</dbReference>
<dbReference type="PANTHER" id="PTHR13696:SF99">
    <property type="entry name" value="COBYRINIC ACID AC-DIAMIDE SYNTHASE"/>
    <property type="match status" value="1"/>
</dbReference>
<dbReference type="InterPro" id="IPR050678">
    <property type="entry name" value="DNA_Partitioning_ATPase"/>
</dbReference>
<dbReference type="EMBL" id="JACHFA010000016">
    <property type="protein sequence ID" value="MBB6032096.1"/>
    <property type="molecule type" value="Genomic_DNA"/>
</dbReference>
<protein>
    <submittedName>
        <fullName evidence="2">Cellulose biosynthesis protein BcsQ</fullName>
    </submittedName>
</protein>
<evidence type="ECO:0000313" key="3">
    <source>
        <dbReference type="Proteomes" id="UP000566276"/>
    </source>
</evidence>
<name>A0ABR6P9B2_9SPIR</name>
<dbReference type="Pfam" id="PF13614">
    <property type="entry name" value="AAA_31"/>
    <property type="match status" value="1"/>
</dbReference>
<comment type="caution">
    <text evidence="2">The sequence shown here is derived from an EMBL/GenBank/DDBJ whole genome shotgun (WGS) entry which is preliminary data.</text>
</comment>
<gene>
    <name evidence="2" type="ORF">HNR35_001099</name>
</gene>
<evidence type="ECO:0000259" key="1">
    <source>
        <dbReference type="Pfam" id="PF13614"/>
    </source>
</evidence>
<dbReference type="PANTHER" id="PTHR13696">
    <property type="entry name" value="P-LOOP CONTAINING NUCLEOSIDE TRIPHOSPHATE HYDROLASE"/>
    <property type="match status" value="1"/>
</dbReference>
<dbReference type="SUPFAM" id="SSF52540">
    <property type="entry name" value="P-loop containing nucleoside triphosphate hydrolases"/>
    <property type="match status" value="1"/>
</dbReference>